<reference evidence="2" key="1">
    <citation type="submission" date="2022-11" db="UniProtKB">
        <authorList>
            <consortium name="WormBaseParasite"/>
        </authorList>
    </citation>
    <scope>IDENTIFICATION</scope>
</reference>
<name>A0AC34RTP7_9BILA</name>
<dbReference type="Proteomes" id="UP000887576">
    <property type="component" value="Unplaced"/>
</dbReference>
<sequence length="164" mass="18523">MAPPKRNADAELAIDCSDPKKIRPSEDIDHISQLLQNIEATVKLRNSEISLDSIKNLLVNCGKVLTDIKSKLAFEKSFQETERNRTFVIQNLPESIAKSASKRINEDTYLESKLLDKLNVKAIPESVYKLPAERNPKSDQPSKEQCETESNLESLDLRKQGKNT</sequence>
<dbReference type="WBParaSite" id="JU765_v2.g9977.t1">
    <property type="protein sequence ID" value="JU765_v2.g9977.t1"/>
    <property type="gene ID" value="JU765_v2.g9977"/>
</dbReference>
<protein>
    <submittedName>
        <fullName evidence="2">Uncharacterized protein</fullName>
    </submittedName>
</protein>
<evidence type="ECO:0000313" key="2">
    <source>
        <dbReference type="WBParaSite" id="JU765_v2.g9977.t1"/>
    </source>
</evidence>
<evidence type="ECO:0000313" key="1">
    <source>
        <dbReference type="Proteomes" id="UP000887576"/>
    </source>
</evidence>
<accession>A0AC34RTP7</accession>
<proteinExistence type="predicted"/>
<organism evidence="1 2">
    <name type="scientific">Panagrolaimus sp. JU765</name>
    <dbReference type="NCBI Taxonomy" id="591449"/>
    <lineage>
        <taxon>Eukaryota</taxon>
        <taxon>Metazoa</taxon>
        <taxon>Ecdysozoa</taxon>
        <taxon>Nematoda</taxon>
        <taxon>Chromadorea</taxon>
        <taxon>Rhabditida</taxon>
        <taxon>Tylenchina</taxon>
        <taxon>Panagrolaimomorpha</taxon>
        <taxon>Panagrolaimoidea</taxon>
        <taxon>Panagrolaimidae</taxon>
        <taxon>Panagrolaimus</taxon>
    </lineage>
</organism>